<dbReference type="AlphaFoldDB" id="A0A6A4RJN8"/>
<dbReference type="EMBL" id="VEVO01000241">
    <property type="protein sequence ID" value="KAF0022083.1"/>
    <property type="molecule type" value="Genomic_DNA"/>
</dbReference>
<organism evidence="2 3">
    <name type="scientific">Scophthalmus maximus</name>
    <name type="common">Turbot</name>
    <name type="synonym">Psetta maxima</name>
    <dbReference type="NCBI Taxonomy" id="52904"/>
    <lineage>
        <taxon>Eukaryota</taxon>
        <taxon>Metazoa</taxon>
        <taxon>Chordata</taxon>
        <taxon>Craniata</taxon>
        <taxon>Vertebrata</taxon>
        <taxon>Euteleostomi</taxon>
        <taxon>Actinopterygii</taxon>
        <taxon>Neopterygii</taxon>
        <taxon>Teleostei</taxon>
        <taxon>Neoteleostei</taxon>
        <taxon>Acanthomorphata</taxon>
        <taxon>Carangaria</taxon>
        <taxon>Pleuronectiformes</taxon>
        <taxon>Pleuronectoidei</taxon>
        <taxon>Scophthalmidae</taxon>
        <taxon>Scophthalmus</taxon>
    </lineage>
</organism>
<evidence type="ECO:0000256" key="1">
    <source>
        <dbReference type="SAM" id="SignalP"/>
    </source>
</evidence>
<comment type="caution">
    <text evidence="2">The sequence shown here is derived from an EMBL/GenBank/DDBJ whole genome shotgun (WGS) entry which is preliminary data.</text>
</comment>
<evidence type="ECO:0000313" key="2">
    <source>
        <dbReference type="EMBL" id="KAF0022083.1"/>
    </source>
</evidence>
<dbReference type="Proteomes" id="UP000438429">
    <property type="component" value="Unassembled WGS sequence"/>
</dbReference>
<protein>
    <submittedName>
        <fullName evidence="2">Uncharacterized protein</fullName>
    </submittedName>
</protein>
<gene>
    <name evidence="2" type="ORF">F2P81_025664</name>
</gene>
<keyword evidence="1" id="KW-0732">Signal</keyword>
<evidence type="ECO:0000313" key="3">
    <source>
        <dbReference type="Proteomes" id="UP000438429"/>
    </source>
</evidence>
<sequence length="145" mass="15954">MRTKNQNVPGHVQFRTFVVISLQFLSSLYSVQSDKGFETDAKVIRPYVCLSCKRCMQHSVTAVISVGGNTDFTMVVIIIKSDTTGGETLHSSDNKTSVFITPDRPPRPKQLAHHMITTARLLSVGAIALSVNSTLERSVELVAYN</sequence>
<feature type="chain" id="PRO_5025406413" evidence="1">
    <location>
        <begin position="34"/>
        <end position="145"/>
    </location>
</feature>
<proteinExistence type="predicted"/>
<reference evidence="2 3" key="1">
    <citation type="submission" date="2019-06" db="EMBL/GenBank/DDBJ databases">
        <title>Draft genomes of female and male turbot (Scophthalmus maximus).</title>
        <authorList>
            <person name="Xu H."/>
            <person name="Xu X.-W."/>
            <person name="Shao C."/>
            <person name="Chen S."/>
        </authorList>
    </citation>
    <scope>NUCLEOTIDE SEQUENCE [LARGE SCALE GENOMIC DNA]</scope>
    <source>
        <strain evidence="2">Ysfricsl-2016a</strain>
        <tissue evidence="2">Blood</tissue>
    </source>
</reference>
<accession>A0A6A4RJN8</accession>
<name>A0A6A4RJN8_SCOMX</name>
<feature type="signal peptide" evidence="1">
    <location>
        <begin position="1"/>
        <end position="33"/>
    </location>
</feature>